<accession>A0A644XVU3</accession>
<organism evidence="2">
    <name type="scientific">bioreactor metagenome</name>
    <dbReference type="NCBI Taxonomy" id="1076179"/>
    <lineage>
        <taxon>unclassified sequences</taxon>
        <taxon>metagenomes</taxon>
        <taxon>ecological metagenomes</taxon>
    </lineage>
</organism>
<proteinExistence type="predicted"/>
<dbReference type="Pfam" id="PF13391">
    <property type="entry name" value="HNH_2"/>
    <property type="match status" value="1"/>
</dbReference>
<sequence>MDTPIRTAAFEWLSKMTLLHGQVLERSLLEQGFEFNGQRITLLGPQGIWKPASMALPISITSIPNGPYKDYCSTDKKNFVYAYRGTDPNHPANKGLRTLFQSKTPLIYFVGLTKGRYMPLWPVYIVGDEPANLNFHVSVEELKHSISEEPIVQYQKQYALSTVMVRLHQQKFREEVIKAYSFQCSICRLKHVELLDAAHIIPDHEELGEPIVQNGLSLCKIHHAAFDNNIIGISPDYIIHVREDILHETDGPMLKYGIQSMNGLSLNLPGHRHQQPLRDNLSARYERFLRAG</sequence>
<dbReference type="AlphaFoldDB" id="A0A644XVU3"/>
<gene>
    <name evidence="2" type="ORF">SDC9_66724</name>
</gene>
<dbReference type="InterPro" id="IPR003615">
    <property type="entry name" value="HNH_nuc"/>
</dbReference>
<comment type="caution">
    <text evidence="2">The sequence shown here is derived from an EMBL/GenBank/DDBJ whole genome shotgun (WGS) entry which is preliminary data.</text>
</comment>
<reference evidence="2" key="1">
    <citation type="submission" date="2019-08" db="EMBL/GenBank/DDBJ databases">
        <authorList>
            <person name="Kucharzyk K."/>
            <person name="Murdoch R.W."/>
            <person name="Higgins S."/>
            <person name="Loffler F."/>
        </authorList>
    </citation>
    <scope>NUCLEOTIDE SEQUENCE</scope>
</reference>
<name>A0A644XVU3_9ZZZZ</name>
<evidence type="ECO:0000313" key="2">
    <source>
        <dbReference type="EMBL" id="MPM20295.1"/>
    </source>
</evidence>
<protein>
    <recommendedName>
        <fullName evidence="1">HNH nuclease domain-containing protein</fullName>
    </recommendedName>
</protein>
<feature type="domain" description="HNH nuclease" evidence="1">
    <location>
        <begin position="184"/>
        <end position="233"/>
    </location>
</feature>
<dbReference type="EMBL" id="VSSQ01003352">
    <property type="protein sequence ID" value="MPM20295.1"/>
    <property type="molecule type" value="Genomic_DNA"/>
</dbReference>
<evidence type="ECO:0000259" key="1">
    <source>
        <dbReference type="Pfam" id="PF13391"/>
    </source>
</evidence>